<reference evidence="2" key="1">
    <citation type="journal article" date="2019" name="Int. J. Syst. Evol. Microbiol.">
        <title>The Global Catalogue of Microorganisms (GCM) 10K type strain sequencing project: providing services to taxonomists for standard genome sequencing and annotation.</title>
        <authorList>
            <consortium name="The Broad Institute Genomics Platform"/>
            <consortium name="The Broad Institute Genome Sequencing Center for Infectious Disease"/>
            <person name="Wu L."/>
            <person name="Ma J."/>
        </authorList>
    </citation>
    <scope>NUCLEOTIDE SEQUENCE [LARGE SCALE GENOMIC DNA]</scope>
    <source>
        <strain evidence="2">JCM 5052</strain>
    </source>
</reference>
<comment type="caution">
    <text evidence="1">The sequence shown here is derived from an EMBL/GenBank/DDBJ whole genome shotgun (WGS) entry which is preliminary data.</text>
</comment>
<dbReference type="Proteomes" id="UP001501576">
    <property type="component" value="Unassembled WGS sequence"/>
</dbReference>
<organism evidence="1 2">
    <name type="scientific">Streptomyces mordarskii</name>
    <dbReference type="NCBI Taxonomy" id="1226758"/>
    <lineage>
        <taxon>Bacteria</taxon>
        <taxon>Bacillati</taxon>
        <taxon>Actinomycetota</taxon>
        <taxon>Actinomycetes</taxon>
        <taxon>Kitasatosporales</taxon>
        <taxon>Streptomycetaceae</taxon>
        <taxon>Streptomyces</taxon>
    </lineage>
</organism>
<dbReference type="EMBL" id="BAAABZ010000006">
    <property type="protein sequence ID" value="GAA0511846.1"/>
    <property type="molecule type" value="Genomic_DNA"/>
</dbReference>
<evidence type="ECO:0000313" key="2">
    <source>
        <dbReference type="Proteomes" id="UP001501576"/>
    </source>
</evidence>
<gene>
    <name evidence="1" type="ORF">GCM10010390_12990</name>
</gene>
<keyword evidence="2" id="KW-1185">Reference proteome</keyword>
<proteinExistence type="predicted"/>
<name>A0ABP3M2L5_9ACTN</name>
<protein>
    <submittedName>
        <fullName evidence="1">Uncharacterized protein</fullName>
    </submittedName>
</protein>
<evidence type="ECO:0000313" key="1">
    <source>
        <dbReference type="EMBL" id="GAA0511846.1"/>
    </source>
</evidence>
<accession>A0ABP3M2L5</accession>
<sequence>MAGTWTGSVAGPAGAHRQPLLRAPLGVRVLPALRIPVVMGIRRALRIGLTALIPLILLNAPPTSFPRRAGPLTPTAWAPVVHRAGQRNPWSTEKSGHVVISSTLAQRRASGIRRWAPSAPVRHRDYTPPEPSFAGLAASPVTRAPCVKHMTAPAFPR</sequence>